<evidence type="ECO:0000313" key="3">
    <source>
        <dbReference type="EMBL" id="CAI4044429.1"/>
    </source>
</evidence>
<dbReference type="GO" id="GO:0031145">
    <property type="term" value="P:anaphase-promoting complex-dependent catabolic process"/>
    <property type="evidence" value="ECO:0007669"/>
    <property type="project" value="InterPro"/>
</dbReference>
<dbReference type="EMBL" id="OX365921">
    <property type="protein sequence ID" value="CAI4044429.1"/>
    <property type="molecule type" value="Genomic_DNA"/>
</dbReference>
<name>A0AA35J373_SACUV</name>
<evidence type="ECO:0000313" key="4">
    <source>
        <dbReference type="Proteomes" id="UP001162090"/>
    </source>
</evidence>
<dbReference type="Proteomes" id="UP001162090">
    <property type="component" value="Chromosome 10"/>
</dbReference>
<protein>
    <submittedName>
        <fullName evidence="3">Uncharacterized protein</fullName>
    </submittedName>
</protein>
<accession>A0AA35J373</accession>
<dbReference type="Pfam" id="PF10471">
    <property type="entry name" value="ANAPC_CDC26"/>
    <property type="match status" value="1"/>
</dbReference>
<feature type="compositionally biased region" description="Polar residues" evidence="2">
    <location>
        <begin position="56"/>
        <end position="67"/>
    </location>
</feature>
<feature type="region of interest" description="Disordered" evidence="2">
    <location>
        <begin position="114"/>
        <end position="136"/>
    </location>
</feature>
<reference evidence="3" key="1">
    <citation type="submission" date="2022-10" db="EMBL/GenBank/DDBJ databases">
        <authorList>
            <person name="Byrne P K."/>
        </authorList>
    </citation>
    <scope>NUCLEOTIDE SEQUENCE</scope>
    <source>
        <strain evidence="3">CBS7001</strain>
    </source>
</reference>
<dbReference type="GO" id="GO:0005680">
    <property type="term" value="C:anaphase-promoting complex"/>
    <property type="evidence" value="ECO:0007669"/>
    <property type="project" value="InterPro"/>
</dbReference>
<evidence type="ECO:0000256" key="1">
    <source>
        <dbReference type="ARBA" id="ARBA00022786"/>
    </source>
</evidence>
<feature type="compositionally biased region" description="Polar residues" evidence="2">
    <location>
        <begin position="114"/>
        <end position="129"/>
    </location>
</feature>
<feature type="compositionally biased region" description="Acidic residues" evidence="2">
    <location>
        <begin position="77"/>
        <end position="92"/>
    </location>
</feature>
<dbReference type="InterPro" id="IPR018860">
    <property type="entry name" value="APC_suCDC26"/>
</dbReference>
<gene>
    <name evidence="3" type="primary">SUVC10G1990</name>
    <name evidence="3" type="ORF">SUVC_10G1990</name>
</gene>
<organism evidence="3 4">
    <name type="scientific">Saccharomyces uvarum</name>
    <name type="common">Yeast</name>
    <name type="synonym">Saccharomyces bayanus var. uvarum</name>
    <dbReference type="NCBI Taxonomy" id="230603"/>
    <lineage>
        <taxon>Eukaryota</taxon>
        <taxon>Fungi</taxon>
        <taxon>Dikarya</taxon>
        <taxon>Ascomycota</taxon>
        <taxon>Saccharomycotina</taxon>
        <taxon>Saccharomycetes</taxon>
        <taxon>Saccharomycetales</taxon>
        <taxon>Saccharomycetaceae</taxon>
        <taxon>Saccharomyces</taxon>
    </lineage>
</organism>
<feature type="region of interest" description="Disordered" evidence="2">
    <location>
        <begin position="56"/>
        <end position="96"/>
    </location>
</feature>
<evidence type="ECO:0000256" key="2">
    <source>
        <dbReference type="SAM" id="MobiDB-lite"/>
    </source>
</evidence>
<keyword evidence="1" id="KW-0833">Ubl conjugation pathway</keyword>
<proteinExistence type="predicted"/>
<dbReference type="AlphaFoldDB" id="A0AA35J373"/>
<sequence>MLENNTDHGWSMLRAMIRRAPTTLQLSQDDVSSLVDDLNEQKLKQQLNIEKMKFFQSKNGNSLRSNTDVQDVSQNVVDDDDDDYDDNDDDDMASCNDKTASVAHNRILSSLHLSTDNNTAHETSNSNDNPFYIREE</sequence>